<dbReference type="PANTHER" id="PTHR15239">
    <property type="entry name" value="NUCLEAR EXPORT MEDIATOR FACTOR NEMF"/>
    <property type="match status" value="1"/>
</dbReference>
<evidence type="ECO:0000256" key="8">
    <source>
        <dbReference type="SAM" id="MobiDB-lite"/>
    </source>
</evidence>
<reference evidence="12" key="1">
    <citation type="submission" date="2025-08" db="UniProtKB">
        <authorList>
            <consortium name="RefSeq"/>
        </authorList>
    </citation>
    <scope>IDENTIFICATION</scope>
</reference>
<dbReference type="InterPro" id="IPR051608">
    <property type="entry name" value="RQC_Subunit_NEMF"/>
</dbReference>
<feature type="compositionally biased region" description="Basic residues" evidence="8">
    <location>
        <begin position="775"/>
        <end position="788"/>
    </location>
</feature>
<sequence>MKGRFSTIDVNVVVKDLQKLLSLRVINVYDVDHKTYLIKLSLPDNKAVLVIESGIRIHSTEFEWPKHVAPSGFAMKLRKHLRGRRLEAVHQLGVDRVVDLQFGSSEAAYHVILEMYDRGNIVLTDYNYVILNILRPRSNESEDVKLVVRERYPVSSAKQYEPVEREKIYSILKESKNGNPLKRTLLPATDFGPALIEHCLLSAGFSDAVKINDGFHIDTDFDKLMNALEKAAELFQNLSTQKTKGYIIQKRDMRPATKGEETKELLTYDEFHPYLFCQYEKRPYLEMDSFDKAVDEFFSKLETQKLDMKILQQEKIAVKKLENVKKDHEKRMQELQKVQELDTLKGQFIEYNLTLVDQAIRVVRSALANQINWTEISELLKQAQLQQDPVACSIKSLKLETNHITMHLNDPYIDSDEEEDEQPKSLMIDIDLGLSAYANSKKYFDNKRQAAKKEQKTIHASAKALKSAERKTKETLKDVATAATINKARKTHWFEKFLWFISSENYVVVGGRDQQQNEILVKKYLRPGDLYVHADLHGASSVVIKNHTVKPVPPKTLNEAGSMAICNSAAWDAKVITSAWWVYHDQVSKTAPTGEYLTTGSFMIRGKKNYLPPSYLVYGFGLLFKLEEGSVFRHAGERKVREVEEEDVIEMTELDADKIASMDDSSQSEGSEDETNADQEQVKVQKKSSDDVDAESISMSKINKDNESKSVHWSKETEEAFFPDTTISLKYSGEKLTVNKVHLDADASSDVMKVLSQVQEEKKVKDAVKGGRMSAKARRDLRKSKRQGHNSAEMIDQEKTEVTSSTQLKEDLCETNSENLPLSTVSSVKQEPLKRGKRNKLKKIKEKYKDQDEEERLLCMELLASSGPAKESKKKKKQKDSAPKTQQKLRGHIPEKLKMSTENPVIRQTAELSETTNETKTDEMKTVKEKLPNDNQDEESDEDKMDEEDLTQQATDAQVLDSLTGCPVAEDELLYSICVVAPYNTLLNYKYKVKLLPGSTKRGKASKTALAMFSQDKTASSREKDLIKILKDCDISRNIPGKVKLAAPNLQKQKKQK</sequence>
<comment type="subcellular location">
    <subcellularLocation>
        <location evidence="2">Cytoplasm</location>
    </subcellularLocation>
    <subcellularLocation>
        <location evidence="1">Nucleus</location>
    </subcellularLocation>
</comment>
<dbReference type="GO" id="GO:0005634">
    <property type="term" value="C:nucleus"/>
    <property type="evidence" value="ECO:0007669"/>
    <property type="project" value="UniProtKB-SubCell"/>
</dbReference>
<dbReference type="InterPro" id="IPR008532">
    <property type="entry name" value="NFACT_RNA-bd"/>
</dbReference>
<keyword evidence="6" id="KW-0539">Nucleus</keyword>
<feature type="coiled-coil region" evidence="7">
    <location>
        <begin position="311"/>
        <end position="341"/>
    </location>
</feature>
<dbReference type="Pfam" id="PF05670">
    <property type="entry name" value="NFACT-R_1"/>
    <property type="match status" value="1"/>
</dbReference>
<dbReference type="Proteomes" id="UP000515154">
    <property type="component" value="Linkage group LG11"/>
</dbReference>
<protein>
    <submittedName>
        <fullName evidence="12">Nuclear export mediator factor NEMF</fullName>
    </submittedName>
</protein>
<dbReference type="InterPro" id="IPR021846">
    <property type="entry name" value="NFACT-C"/>
</dbReference>
<organism evidence="11 12">
    <name type="scientific">Octopus sinensis</name>
    <name type="common">East Asian common octopus</name>
    <dbReference type="NCBI Taxonomy" id="2607531"/>
    <lineage>
        <taxon>Eukaryota</taxon>
        <taxon>Metazoa</taxon>
        <taxon>Spiralia</taxon>
        <taxon>Lophotrochozoa</taxon>
        <taxon>Mollusca</taxon>
        <taxon>Cephalopoda</taxon>
        <taxon>Coleoidea</taxon>
        <taxon>Octopodiformes</taxon>
        <taxon>Octopoda</taxon>
        <taxon>Incirrata</taxon>
        <taxon>Octopodidae</taxon>
        <taxon>Octopus</taxon>
    </lineage>
</organism>
<feature type="compositionally biased region" description="Basic and acidic residues" evidence="8">
    <location>
        <begin position="917"/>
        <end position="932"/>
    </location>
</feature>
<proteinExistence type="inferred from homology"/>
<evidence type="ECO:0000256" key="4">
    <source>
        <dbReference type="ARBA" id="ARBA00022490"/>
    </source>
</evidence>
<gene>
    <name evidence="12" type="primary">LOC115217369</name>
</gene>
<evidence type="ECO:0000256" key="7">
    <source>
        <dbReference type="SAM" id="Coils"/>
    </source>
</evidence>
<dbReference type="Pfam" id="PF05833">
    <property type="entry name" value="NFACT_N"/>
    <property type="match status" value="1"/>
</dbReference>
<feature type="domain" description="NFACT protein C-terminal" evidence="10">
    <location>
        <begin position="954"/>
        <end position="1045"/>
    </location>
</feature>
<keyword evidence="11" id="KW-1185">Reference proteome</keyword>
<evidence type="ECO:0000259" key="9">
    <source>
        <dbReference type="Pfam" id="PF05670"/>
    </source>
</evidence>
<comment type="similarity">
    <text evidence="3">Belongs to the NEMF family.</text>
</comment>
<feature type="region of interest" description="Disordered" evidence="8">
    <location>
        <begin position="762"/>
        <end position="955"/>
    </location>
</feature>
<evidence type="ECO:0000256" key="3">
    <source>
        <dbReference type="ARBA" id="ARBA00008318"/>
    </source>
</evidence>
<name>A0A6P7SXH3_9MOLL</name>
<dbReference type="Gene3D" id="2.30.310.10">
    <property type="entry name" value="ibrinogen binding protein from staphylococcus aureus domain"/>
    <property type="match status" value="1"/>
</dbReference>
<evidence type="ECO:0000313" key="11">
    <source>
        <dbReference type="Proteomes" id="UP000515154"/>
    </source>
</evidence>
<dbReference type="GO" id="GO:1990112">
    <property type="term" value="C:RQC complex"/>
    <property type="evidence" value="ECO:0007669"/>
    <property type="project" value="TreeGrafter"/>
</dbReference>
<evidence type="ECO:0000256" key="1">
    <source>
        <dbReference type="ARBA" id="ARBA00004123"/>
    </source>
</evidence>
<dbReference type="GO" id="GO:0005737">
    <property type="term" value="C:cytoplasm"/>
    <property type="evidence" value="ECO:0007669"/>
    <property type="project" value="UniProtKB-SubCell"/>
</dbReference>
<feature type="compositionally biased region" description="Basic residues" evidence="8">
    <location>
        <begin position="835"/>
        <end position="846"/>
    </location>
</feature>
<dbReference type="FunFam" id="2.30.310.10:FF:000001">
    <property type="entry name" value="Nuclear export mediator factor Nemf"/>
    <property type="match status" value="1"/>
</dbReference>
<feature type="domain" description="NFACT RNA-binding" evidence="9">
    <location>
        <begin position="496"/>
        <end position="606"/>
    </location>
</feature>
<dbReference type="GO" id="GO:0072344">
    <property type="term" value="P:rescue of stalled ribosome"/>
    <property type="evidence" value="ECO:0007669"/>
    <property type="project" value="TreeGrafter"/>
</dbReference>
<evidence type="ECO:0000313" key="12">
    <source>
        <dbReference type="RefSeq" id="XP_029642902.1"/>
    </source>
</evidence>
<keyword evidence="5 7" id="KW-0175">Coiled coil</keyword>
<dbReference type="Pfam" id="PF11923">
    <property type="entry name" value="NFACT-C"/>
    <property type="match status" value="1"/>
</dbReference>
<dbReference type="GO" id="GO:1990116">
    <property type="term" value="P:ribosome-associated ubiquitin-dependent protein catabolic process"/>
    <property type="evidence" value="ECO:0007669"/>
    <property type="project" value="TreeGrafter"/>
</dbReference>
<evidence type="ECO:0000256" key="6">
    <source>
        <dbReference type="ARBA" id="ARBA00023242"/>
    </source>
</evidence>
<keyword evidence="4" id="KW-0963">Cytoplasm</keyword>
<feature type="compositionally biased region" description="Polar residues" evidence="8">
    <location>
        <begin position="814"/>
        <end position="829"/>
    </location>
</feature>
<dbReference type="KEGG" id="osn:115217369"/>
<accession>A0A6P7SXH3</accession>
<evidence type="ECO:0000256" key="2">
    <source>
        <dbReference type="ARBA" id="ARBA00004496"/>
    </source>
</evidence>
<evidence type="ECO:0000259" key="10">
    <source>
        <dbReference type="Pfam" id="PF11923"/>
    </source>
</evidence>
<feature type="compositionally biased region" description="Acidic residues" evidence="8">
    <location>
        <begin position="935"/>
        <end position="950"/>
    </location>
</feature>
<evidence type="ECO:0000256" key="5">
    <source>
        <dbReference type="ARBA" id="ARBA00023054"/>
    </source>
</evidence>
<dbReference type="GO" id="GO:0043023">
    <property type="term" value="F:ribosomal large subunit binding"/>
    <property type="evidence" value="ECO:0007669"/>
    <property type="project" value="TreeGrafter"/>
</dbReference>
<dbReference type="PANTHER" id="PTHR15239:SF6">
    <property type="entry name" value="RIBOSOME QUALITY CONTROL COMPLEX SUBUNIT NEMF"/>
    <property type="match status" value="1"/>
</dbReference>
<feature type="compositionally biased region" description="Basic and acidic residues" evidence="8">
    <location>
        <begin position="680"/>
        <end position="690"/>
    </location>
</feature>
<dbReference type="GO" id="GO:0000049">
    <property type="term" value="F:tRNA binding"/>
    <property type="evidence" value="ECO:0007669"/>
    <property type="project" value="TreeGrafter"/>
</dbReference>
<feature type="region of interest" description="Disordered" evidence="8">
    <location>
        <begin position="652"/>
        <end position="697"/>
    </location>
</feature>
<dbReference type="RefSeq" id="XP_029642902.1">
    <property type="nucleotide sequence ID" value="XM_029787042.2"/>
</dbReference>
<dbReference type="AlphaFoldDB" id="A0A6P7SXH3"/>